<keyword evidence="3" id="KW-0862">Zinc</keyword>
<evidence type="ECO:0000256" key="5">
    <source>
        <dbReference type="SAM" id="MobiDB-lite"/>
    </source>
</evidence>
<dbReference type="Gene3D" id="3.40.50.300">
    <property type="entry name" value="P-loop containing nucleotide triphosphate hydrolases"/>
    <property type="match status" value="1"/>
</dbReference>
<keyword evidence="8" id="KW-1185">Reference proteome</keyword>
<dbReference type="Proteomes" id="UP000825002">
    <property type="component" value="Unassembled WGS sequence"/>
</dbReference>
<feature type="compositionally biased region" description="Low complexity" evidence="5">
    <location>
        <begin position="624"/>
        <end position="637"/>
    </location>
</feature>
<dbReference type="InterPro" id="IPR000306">
    <property type="entry name" value="Znf_FYVE"/>
</dbReference>
<evidence type="ECO:0000313" key="8">
    <source>
        <dbReference type="Proteomes" id="UP000825002"/>
    </source>
</evidence>
<comment type="caution">
    <text evidence="7">The sequence shown here is derived from an EMBL/GenBank/DDBJ whole genome shotgun (WGS) entry which is preliminary data.</text>
</comment>
<dbReference type="SMART" id="SM00064">
    <property type="entry name" value="FYVE"/>
    <property type="match status" value="2"/>
</dbReference>
<feature type="compositionally biased region" description="Polar residues" evidence="5">
    <location>
        <begin position="605"/>
        <end position="623"/>
    </location>
</feature>
<dbReference type="PROSITE" id="PS50178">
    <property type="entry name" value="ZF_FYVE"/>
    <property type="match status" value="2"/>
</dbReference>
<dbReference type="InterPro" id="IPR027417">
    <property type="entry name" value="P-loop_NTPase"/>
</dbReference>
<dbReference type="PANTHER" id="PTHR46624:SF4">
    <property type="entry name" value="FYVE-TYPE DOMAIN-CONTAINING PROTEIN"/>
    <property type="match status" value="1"/>
</dbReference>
<evidence type="ECO:0000259" key="6">
    <source>
        <dbReference type="PROSITE" id="PS50178"/>
    </source>
</evidence>
<dbReference type="InterPro" id="IPR015894">
    <property type="entry name" value="Guanylate-bd_N"/>
</dbReference>
<dbReference type="InterPro" id="IPR011011">
    <property type="entry name" value="Znf_FYVE_PHD"/>
</dbReference>
<evidence type="ECO:0000256" key="3">
    <source>
        <dbReference type="ARBA" id="ARBA00022833"/>
    </source>
</evidence>
<reference evidence="7 8" key="1">
    <citation type="submission" date="2020-10" db="EMBL/GenBank/DDBJ databases">
        <authorList>
            <person name="Klimov P.B."/>
            <person name="Dyachkov S.M."/>
            <person name="Chetverikov P.E."/>
        </authorList>
    </citation>
    <scope>NUCLEOTIDE SEQUENCE [LARGE SCALE GENOMIC DNA]</scope>
    <source>
        <strain evidence="7">BMOC 18-1129-001#AD2665</strain>
        <tissue evidence="7">Entire mites</tissue>
    </source>
</reference>
<evidence type="ECO:0000256" key="2">
    <source>
        <dbReference type="ARBA" id="ARBA00022771"/>
    </source>
</evidence>
<dbReference type="Pfam" id="PF02263">
    <property type="entry name" value="GBP"/>
    <property type="match status" value="1"/>
</dbReference>
<evidence type="ECO:0000256" key="1">
    <source>
        <dbReference type="ARBA" id="ARBA00022723"/>
    </source>
</evidence>
<feature type="domain" description="FYVE-type" evidence="6">
    <location>
        <begin position="469"/>
        <end position="530"/>
    </location>
</feature>
<gene>
    <name evidence="7" type="primary">ZFYVE1</name>
    <name evidence="7" type="ORF">GZH46_01870</name>
</gene>
<dbReference type="InterPro" id="IPR009030">
    <property type="entry name" value="Growth_fac_rcpt_cys_sf"/>
</dbReference>
<dbReference type="CDD" id="cd15734">
    <property type="entry name" value="FYVE_ZFYV1"/>
    <property type="match status" value="1"/>
</dbReference>
<dbReference type="InterPro" id="IPR017455">
    <property type="entry name" value="Znf_FYVE-rel"/>
</dbReference>
<feature type="domain" description="FYVE-type" evidence="6">
    <location>
        <begin position="728"/>
        <end position="788"/>
    </location>
</feature>
<protein>
    <submittedName>
        <fullName evidence="7">Zinc finger FYVE domain-containing protein 1</fullName>
    </submittedName>
</protein>
<feature type="compositionally biased region" description="Low complexity" evidence="5">
    <location>
        <begin position="546"/>
        <end position="583"/>
    </location>
</feature>
<evidence type="ECO:0000313" key="7">
    <source>
        <dbReference type="EMBL" id="KAG9509606.1"/>
    </source>
</evidence>
<feature type="region of interest" description="Disordered" evidence="5">
    <location>
        <begin position="596"/>
        <end position="651"/>
    </location>
</feature>
<dbReference type="InterPro" id="IPR042427">
    <property type="entry name" value="ZFYV1"/>
</dbReference>
<dbReference type="SUPFAM" id="SSF57184">
    <property type="entry name" value="Growth factor receptor domain"/>
    <property type="match status" value="1"/>
</dbReference>
<organism evidence="7 8">
    <name type="scientific">Fragariocoptes setiger</name>
    <dbReference type="NCBI Taxonomy" id="1670756"/>
    <lineage>
        <taxon>Eukaryota</taxon>
        <taxon>Metazoa</taxon>
        <taxon>Ecdysozoa</taxon>
        <taxon>Arthropoda</taxon>
        <taxon>Chelicerata</taxon>
        <taxon>Arachnida</taxon>
        <taxon>Acari</taxon>
        <taxon>Acariformes</taxon>
        <taxon>Trombidiformes</taxon>
        <taxon>Prostigmata</taxon>
        <taxon>Eupodina</taxon>
        <taxon>Eriophyoidea</taxon>
        <taxon>Phytoptidae</taxon>
        <taxon>Fragariocoptes</taxon>
    </lineage>
</organism>
<keyword evidence="1" id="KW-0479">Metal-binding</keyword>
<dbReference type="Pfam" id="PF01363">
    <property type="entry name" value="FYVE"/>
    <property type="match status" value="2"/>
</dbReference>
<evidence type="ECO:0000256" key="4">
    <source>
        <dbReference type="PROSITE-ProRule" id="PRU00091"/>
    </source>
</evidence>
<dbReference type="InterPro" id="IPR013083">
    <property type="entry name" value="Znf_RING/FYVE/PHD"/>
</dbReference>
<proteinExistence type="predicted"/>
<feature type="region of interest" description="Disordered" evidence="5">
    <location>
        <begin position="538"/>
        <end position="583"/>
    </location>
</feature>
<dbReference type="PANTHER" id="PTHR46624">
    <property type="entry name" value="AGAP002036-PA"/>
    <property type="match status" value="1"/>
</dbReference>
<keyword evidence="2 4" id="KW-0863">Zinc-finger</keyword>
<dbReference type="EMBL" id="JAIFTH010000402">
    <property type="protein sequence ID" value="KAG9509606.1"/>
    <property type="molecule type" value="Genomic_DNA"/>
</dbReference>
<dbReference type="Gene3D" id="3.30.40.10">
    <property type="entry name" value="Zinc/RING finger domain, C3HC4 (zinc finger)"/>
    <property type="match status" value="2"/>
</dbReference>
<dbReference type="SUPFAM" id="SSF52540">
    <property type="entry name" value="P-loop containing nucleoside triphosphate hydrolases"/>
    <property type="match status" value="1"/>
</dbReference>
<dbReference type="SUPFAM" id="SSF57903">
    <property type="entry name" value="FYVE/PHD zinc finger"/>
    <property type="match status" value="2"/>
</dbReference>
<accession>A0ABQ7S8A2</accession>
<sequence>MSASAINGGDDDDGPPKSFLLIDENEFLQCTSAEEFANKLGCQTHSLVKVVSIFGSIGHGKSFTLNHTFFNNEEVFKTSSTQDSCTIGIWAAYDPKRKVITIDTEGLLGVSANCQRRTRLLLKVLAISEIVIYRTRSERLEDNLFTFLGDASRVYVQHFSKELKNACQKMQNESLGYVLSDPGPVVIIFHETRDTEPLTSDANQTRESIIRCRFTTLGLTTEAFSAIEYVGIQTPVRPTSFDLLKQCIKRQIKNSSARTPRPVSVVYATLRVLNEKFNGDIEKTVPSMFSTQHLTCSTVCLSCNARCINSMNHHRDGQPHHTDKKCKYQYQFNNHVLYCRACYERGDEVIVKPKTCSSTESPWLGLAKYAWAGYVLECSRCGVIFRSRQYWFGNKDPSKYMCDSSVRTEIKHVWPGELNSMQASQNAAQRVLDSVSYFTETVTSISAKPTKMVSEWVADQIAPTYWVPNSRILHCALCGNEFGQFDQKHHCRLCGNGLCSTCSSKSKPVPERGWGETSVRVCDRCYESSGHLSGLTLASLPPLPPQNQQSINNDNNCNNNISSSPENHFLLSNNSKNNNINNCNRQLRSSAFHITNGHHQHRSSDTTNIAISNGRTDSSSSDRSNANETESSSASGSPKEDIDSAHQQNYHSRTTNTELKHSVSANYQHNNNDQSQHLTNGGAGLSPTSDAFLARKLGEALQSTLKTAIDYPLGVIKESARPEYWMPDSQITNCGLCKRKFNETVTIHHCRRCGGGFCSECSSRTKPVPERGWADASVRVCDKCYDEP</sequence>
<name>A0ABQ7S8A2_9ACAR</name>